<evidence type="ECO:0000256" key="2">
    <source>
        <dbReference type="ARBA" id="ARBA00013194"/>
    </source>
</evidence>
<name>A0AAV1IB99_9CHLO</name>
<dbReference type="Proteomes" id="UP001314263">
    <property type="component" value="Unassembled WGS sequence"/>
</dbReference>
<sequence length="236" mass="25232">MQHLAAMSCSAAIHGPSIGLQADKTLCATSTSHCGKLQHSKDRRAFRGSNTQCTAEPQDRFNRRQLLSQSTALLSASILLRELPAHAVDAGAMTTTNKLLCDEECIANLESLQTEETKTGLKFKDIVVGKGPSPPTGYQVTAHYVAMTPNGRVFDSSLDRGFPYDIRIGSGQIVAGLDEGIASMKVGGLRRLYIPGNLSFPKGLPSGPGRPRVPPASPVVFDVQLLYIPGIEADDE</sequence>
<dbReference type="PANTHER" id="PTHR43811:SF17">
    <property type="entry name" value="PEPTIDYL-PROLYL CIS-TRANS ISOMERASE FKBP16-3, CHLOROPLASTIC"/>
    <property type="match status" value="1"/>
</dbReference>
<evidence type="ECO:0000256" key="3">
    <source>
        <dbReference type="ARBA" id="ARBA00023110"/>
    </source>
</evidence>
<dbReference type="InterPro" id="IPR046357">
    <property type="entry name" value="PPIase_dom_sf"/>
</dbReference>
<reference evidence="7 8" key="1">
    <citation type="submission" date="2023-10" db="EMBL/GenBank/DDBJ databases">
        <authorList>
            <person name="Maclean D."/>
            <person name="Macfadyen A."/>
        </authorList>
    </citation>
    <scope>NUCLEOTIDE SEQUENCE [LARGE SCALE GENOMIC DNA]</scope>
</reference>
<dbReference type="PANTHER" id="PTHR43811">
    <property type="entry name" value="FKBP-TYPE PEPTIDYL-PROLYL CIS-TRANS ISOMERASE FKPA"/>
    <property type="match status" value="1"/>
</dbReference>
<dbReference type="Pfam" id="PF00254">
    <property type="entry name" value="FKBP_C"/>
    <property type="match status" value="1"/>
</dbReference>
<evidence type="ECO:0000256" key="4">
    <source>
        <dbReference type="ARBA" id="ARBA00023235"/>
    </source>
</evidence>
<comment type="catalytic activity">
    <reaction evidence="1 5">
        <text>[protein]-peptidylproline (omega=180) = [protein]-peptidylproline (omega=0)</text>
        <dbReference type="Rhea" id="RHEA:16237"/>
        <dbReference type="Rhea" id="RHEA-COMP:10747"/>
        <dbReference type="Rhea" id="RHEA-COMP:10748"/>
        <dbReference type="ChEBI" id="CHEBI:83833"/>
        <dbReference type="ChEBI" id="CHEBI:83834"/>
        <dbReference type="EC" id="5.2.1.8"/>
    </reaction>
</comment>
<dbReference type="EMBL" id="CAUYUE010000008">
    <property type="protein sequence ID" value="CAK0783290.1"/>
    <property type="molecule type" value="Genomic_DNA"/>
</dbReference>
<keyword evidence="8" id="KW-1185">Reference proteome</keyword>
<gene>
    <name evidence="7" type="ORF">CVIRNUC_006489</name>
</gene>
<dbReference type="SUPFAM" id="SSF54534">
    <property type="entry name" value="FKBP-like"/>
    <property type="match status" value="1"/>
</dbReference>
<dbReference type="InterPro" id="IPR001179">
    <property type="entry name" value="PPIase_FKBP_dom"/>
</dbReference>
<evidence type="ECO:0000256" key="5">
    <source>
        <dbReference type="PROSITE-ProRule" id="PRU00277"/>
    </source>
</evidence>
<keyword evidence="3 5" id="KW-0697">Rotamase</keyword>
<dbReference type="PROSITE" id="PS50059">
    <property type="entry name" value="FKBP_PPIASE"/>
    <property type="match status" value="1"/>
</dbReference>
<evidence type="ECO:0000313" key="7">
    <source>
        <dbReference type="EMBL" id="CAK0783290.1"/>
    </source>
</evidence>
<evidence type="ECO:0000259" key="6">
    <source>
        <dbReference type="PROSITE" id="PS50059"/>
    </source>
</evidence>
<protein>
    <recommendedName>
        <fullName evidence="2 5">peptidylprolyl isomerase</fullName>
        <ecNumber evidence="2 5">5.2.1.8</ecNumber>
    </recommendedName>
</protein>
<evidence type="ECO:0000313" key="8">
    <source>
        <dbReference type="Proteomes" id="UP001314263"/>
    </source>
</evidence>
<dbReference type="EC" id="5.2.1.8" evidence="2 5"/>
<dbReference type="GO" id="GO:0003755">
    <property type="term" value="F:peptidyl-prolyl cis-trans isomerase activity"/>
    <property type="evidence" value="ECO:0007669"/>
    <property type="project" value="UniProtKB-KW"/>
</dbReference>
<organism evidence="7 8">
    <name type="scientific">Coccomyxa viridis</name>
    <dbReference type="NCBI Taxonomy" id="1274662"/>
    <lineage>
        <taxon>Eukaryota</taxon>
        <taxon>Viridiplantae</taxon>
        <taxon>Chlorophyta</taxon>
        <taxon>core chlorophytes</taxon>
        <taxon>Trebouxiophyceae</taxon>
        <taxon>Trebouxiophyceae incertae sedis</taxon>
        <taxon>Coccomyxaceae</taxon>
        <taxon>Coccomyxa</taxon>
    </lineage>
</organism>
<proteinExistence type="predicted"/>
<feature type="domain" description="PPIase FKBP-type" evidence="6">
    <location>
        <begin position="137"/>
        <end position="229"/>
    </location>
</feature>
<evidence type="ECO:0000256" key="1">
    <source>
        <dbReference type="ARBA" id="ARBA00000971"/>
    </source>
</evidence>
<accession>A0AAV1IB99</accession>
<comment type="caution">
    <text evidence="7">The sequence shown here is derived from an EMBL/GenBank/DDBJ whole genome shotgun (WGS) entry which is preliminary data.</text>
</comment>
<keyword evidence="4 5" id="KW-0413">Isomerase</keyword>
<dbReference type="Gene3D" id="3.10.50.40">
    <property type="match status" value="1"/>
</dbReference>
<dbReference type="AlphaFoldDB" id="A0AAV1IB99"/>